<keyword evidence="10 19" id="KW-0479">Metal-binding</keyword>
<keyword evidence="12 19" id="KW-0375">Hydrogen ion transport</keyword>
<keyword evidence="11" id="KW-0677">Repeat</keyword>
<evidence type="ECO:0000256" key="5">
    <source>
        <dbReference type="ARBA" id="ARBA00022475"/>
    </source>
</evidence>
<dbReference type="InterPro" id="IPR004678">
    <property type="entry name" value="Cyt_c_oxidase_cbb3_su3"/>
</dbReference>
<dbReference type="AlphaFoldDB" id="A0A2V1GV90"/>
<comment type="similarity">
    <text evidence="3 19">Belongs to the CcoP / FixP family.</text>
</comment>
<keyword evidence="16 19" id="KW-0408">Iron</keyword>
<evidence type="ECO:0000256" key="7">
    <source>
        <dbReference type="ARBA" id="ARBA00022617"/>
    </source>
</evidence>
<dbReference type="InterPro" id="IPR008168">
    <property type="entry name" value="Cyt_C_IC"/>
</dbReference>
<dbReference type="PANTHER" id="PTHR33751">
    <property type="entry name" value="CBB3-TYPE CYTOCHROME C OXIDASE SUBUNIT FIXP"/>
    <property type="match status" value="1"/>
</dbReference>
<dbReference type="GO" id="GO:0020037">
    <property type="term" value="F:heme binding"/>
    <property type="evidence" value="ECO:0007669"/>
    <property type="project" value="InterPro"/>
</dbReference>
<comment type="cofactor">
    <cofactor evidence="19 21">
        <name>heme c</name>
        <dbReference type="ChEBI" id="CHEBI:61717"/>
    </cofactor>
    <text evidence="19 21">Binds 2 heme C groups per subunit.</text>
</comment>
<dbReference type="NCBIfam" id="TIGR00782">
    <property type="entry name" value="ccoP"/>
    <property type="match status" value="1"/>
</dbReference>
<evidence type="ECO:0000259" key="23">
    <source>
        <dbReference type="PROSITE" id="PS51007"/>
    </source>
</evidence>
<evidence type="ECO:0000256" key="17">
    <source>
        <dbReference type="ARBA" id="ARBA00023065"/>
    </source>
</evidence>
<evidence type="ECO:0000313" key="24">
    <source>
        <dbReference type="EMBL" id="PVZ70315.1"/>
    </source>
</evidence>
<dbReference type="GO" id="GO:0016491">
    <property type="term" value="F:oxidoreductase activity"/>
    <property type="evidence" value="ECO:0007669"/>
    <property type="project" value="UniProtKB-KW"/>
</dbReference>
<comment type="subunit">
    <text evidence="19">Component of the cbb3-type cytochrome c oxidase.</text>
</comment>
<keyword evidence="13 19" id="KW-0249">Electron transport</keyword>
<evidence type="ECO:0000256" key="10">
    <source>
        <dbReference type="ARBA" id="ARBA00022723"/>
    </source>
</evidence>
<keyword evidence="9 22" id="KW-0812">Transmembrane</keyword>
<evidence type="ECO:0000256" key="6">
    <source>
        <dbReference type="ARBA" id="ARBA00022519"/>
    </source>
</evidence>
<feature type="binding site" description="axial binding residue" evidence="20">
    <location>
        <position position="210"/>
    </location>
    <ligand>
        <name>heme c</name>
        <dbReference type="ChEBI" id="CHEBI:61717"/>
        <label>2</label>
    </ligand>
    <ligandPart>
        <name>Fe</name>
        <dbReference type="ChEBI" id="CHEBI:18248"/>
    </ligandPart>
</feature>
<dbReference type="InterPro" id="IPR036909">
    <property type="entry name" value="Cyt_c-like_dom_sf"/>
</dbReference>
<comment type="function">
    <text evidence="19">C-type cytochrome. Part of the cbb3-type cytochrome c oxidase complex.</text>
</comment>
<feature type="binding site" description="covalent" evidence="21">
    <location>
        <position position="123"/>
    </location>
    <ligand>
        <name>heme c</name>
        <dbReference type="ChEBI" id="CHEBI:61717"/>
        <label>1</label>
    </ligand>
</feature>
<dbReference type="GO" id="GO:0005506">
    <property type="term" value="F:iron ion binding"/>
    <property type="evidence" value="ECO:0007669"/>
    <property type="project" value="InterPro"/>
</dbReference>
<evidence type="ECO:0000256" key="4">
    <source>
        <dbReference type="ARBA" id="ARBA00022448"/>
    </source>
</evidence>
<feature type="binding site" description="axial binding residue" evidence="20">
    <location>
        <position position="127"/>
    </location>
    <ligand>
        <name>heme c</name>
        <dbReference type="ChEBI" id="CHEBI:61717"/>
        <label>1</label>
    </ligand>
    <ligandPart>
        <name>Fe</name>
        <dbReference type="ChEBI" id="CHEBI:18248"/>
    </ligandPart>
</feature>
<keyword evidence="25" id="KW-1185">Reference proteome</keyword>
<dbReference type="InterPro" id="IPR050597">
    <property type="entry name" value="Cytochrome_c_Oxidase_Subunit"/>
</dbReference>
<dbReference type="EMBL" id="QDDL01000002">
    <property type="protein sequence ID" value="PVZ70315.1"/>
    <property type="molecule type" value="Genomic_DNA"/>
</dbReference>
<evidence type="ECO:0000256" key="2">
    <source>
        <dbReference type="ARBA" id="ARBA00004673"/>
    </source>
</evidence>
<dbReference type="GO" id="GO:1902600">
    <property type="term" value="P:proton transmembrane transport"/>
    <property type="evidence" value="ECO:0007669"/>
    <property type="project" value="UniProtKB-KW"/>
</dbReference>
<dbReference type="PROSITE" id="PS51007">
    <property type="entry name" value="CYTC"/>
    <property type="match status" value="2"/>
</dbReference>
<comment type="subcellular location">
    <subcellularLocation>
        <location evidence="1 19">Cell inner membrane</location>
    </subcellularLocation>
</comment>
<dbReference type="PANTHER" id="PTHR33751:SF1">
    <property type="entry name" value="CBB3-TYPE CYTOCHROME C OXIDASE SUBUNIT FIXP"/>
    <property type="match status" value="1"/>
</dbReference>
<dbReference type="PIRSF" id="PIRSF000006">
    <property type="entry name" value="Cbb3-Cox_fixP"/>
    <property type="match status" value="1"/>
</dbReference>
<feature type="domain" description="Cytochrome c" evidence="23">
    <location>
        <begin position="192"/>
        <end position="290"/>
    </location>
</feature>
<feature type="binding site" description="axial binding residue" evidence="20">
    <location>
        <position position="166"/>
    </location>
    <ligand>
        <name>heme c</name>
        <dbReference type="ChEBI" id="CHEBI:61717"/>
        <label>2</label>
    </ligand>
    <ligandPart>
        <name>Fe</name>
        <dbReference type="ChEBI" id="CHEBI:18248"/>
    </ligandPart>
</feature>
<dbReference type="GO" id="GO:0009055">
    <property type="term" value="F:electron transfer activity"/>
    <property type="evidence" value="ECO:0007669"/>
    <property type="project" value="InterPro"/>
</dbReference>
<dbReference type="GO" id="GO:0005886">
    <property type="term" value="C:plasma membrane"/>
    <property type="evidence" value="ECO:0007669"/>
    <property type="project" value="UniProtKB-SubCell"/>
</dbReference>
<dbReference type="SUPFAM" id="SSF46626">
    <property type="entry name" value="Cytochrome c"/>
    <property type="match status" value="2"/>
</dbReference>
<dbReference type="Pfam" id="PF13442">
    <property type="entry name" value="Cytochrome_CBB3"/>
    <property type="match status" value="1"/>
</dbReference>
<comment type="pathway">
    <text evidence="2 19">Energy metabolism; oxidative phosphorylation.</text>
</comment>
<evidence type="ECO:0000256" key="12">
    <source>
        <dbReference type="ARBA" id="ARBA00022781"/>
    </source>
</evidence>
<evidence type="ECO:0000256" key="3">
    <source>
        <dbReference type="ARBA" id="ARBA00006113"/>
    </source>
</evidence>
<evidence type="ECO:0000256" key="14">
    <source>
        <dbReference type="ARBA" id="ARBA00022989"/>
    </source>
</evidence>
<dbReference type="InterPro" id="IPR038414">
    <property type="entry name" value="CcoP_N_sf"/>
</dbReference>
<evidence type="ECO:0000256" key="9">
    <source>
        <dbReference type="ARBA" id="ARBA00022692"/>
    </source>
</evidence>
<dbReference type="GO" id="GO:0006119">
    <property type="term" value="P:oxidative phosphorylation"/>
    <property type="evidence" value="ECO:0007669"/>
    <property type="project" value="UniProtKB-UniPathway"/>
</dbReference>
<keyword evidence="15 19" id="KW-0560">Oxidoreductase</keyword>
<evidence type="ECO:0000256" key="20">
    <source>
        <dbReference type="PIRSR" id="PIRSR000006-1"/>
    </source>
</evidence>
<keyword evidence="17 19" id="KW-0406">Ion transport</keyword>
<dbReference type="Pfam" id="PF14715">
    <property type="entry name" value="FixP_N"/>
    <property type="match status" value="1"/>
</dbReference>
<keyword evidence="18 19" id="KW-0472">Membrane</keyword>
<evidence type="ECO:0000256" key="16">
    <source>
        <dbReference type="ARBA" id="ARBA00023004"/>
    </source>
</evidence>
<comment type="caution">
    <text evidence="24">The sequence shown here is derived from an EMBL/GenBank/DDBJ whole genome shotgun (WGS) entry which is preliminary data.</text>
</comment>
<dbReference type="RefSeq" id="WP_116686388.1">
    <property type="nucleotide sequence ID" value="NZ_CAWNYD010000002.1"/>
</dbReference>
<keyword evidence="8 19" id="KW-0679">Respiratory chain</keyword>
<evidence type="ECO:0000313" key="25">
    <source>
        <dbReference type="Proteomes" id="UP000244906"/>
    </source>
</evidence>
<dbReference type="InterPro" id="IPR009056">
    <property type="entry name" value="Cyt_c-like_dom"/>
</dbReference>
<feature type="domain" description="Cytochrome c" evidence="23">
    <location>
        <begin position="110"/>
        <end position="189"/>
    </location>
</feature>
<evidence type="ECO:0000256" key="19">
    <source>
        <dbReference type="PIRNR" id="PIRNR000006"/>
    </source>
</evidence>
<evidence type="ECO:0000256" key="21">
    <source>
        <dbReference type="PIRSR" id="PIRSR000006-2"/>
    </source>
</evidence>
<evidence type="ECO:0000256" key="8">
    <source>
        <dbReference type="ARBA" id="ARBA00022660"/>
    </source>
</evidence>
<dbReference type="InterPro" id="IPR032858">
    <property type="entry name" value="CcoP_N"/>
</dbReference>
<dbReference type="Proteomes" id="UP000244906">
    <property type="component" value="Unassembled WGS sequence"/>
</dbReference>
<evidence type="ECO:0000256" key="13">
    <source>
        <dbReference type="ARBA" id="ARBA00022982"/>
    </source>
</evidence>
<evidence type="ECO:0000256" key="11">
    <source>
        <dbReference type="ARBA" id="ARBA00022737"/>
    </source>
</evidence>
<keyword evidence="5 19" id="KW-1003">Cell membrane</keyword>
<keyword evidence="4 19" id="KW-0813">Transport</keyword>
<reference evidence="24 25" key="1">
    <citation type="submission" date="2018-04" db="EMBL/GenBank/DDBJ databases">
        <title>Thalassorhabdus spongiae gen. nov., sp. nov., isolated from a marine sponge in South-West Iceland.</title>
        <authorList>
            <person name="Knobloch S."/>
            <person name="Daussin A."/>
            <person name="Johannsson R."/>
            <person name="Marteinsson V.T."/>
        </authorList>
    </citation>
    <scope>NUCLEOTIDE SEQUENCE [LARGE SCALE GENOMIC DNA]</scope>
    <source>
        <strain evidence="24 25">Hp12</strain>
    </source>
</reference>
<accession>A0A2V1GV90</accession>
<evidence type="ECO:0000256" key="15">
    <source>
        <dbReference type="ARBA" id="ARBA00023002"/>
    </source>
</evidence>
<dbReference type="Pfam" id="PF00034">
    <property type="entry name" value="Cytochrom_C"/>
    <property type="match status" value="1"/>
</dbReference>
<name>A0A2V1GV90_9GAMM</name>
<feature type="binding site" description="covalent" evidence="21">
    <location>
        <position position="126"/>
    </location>
    <ligand>
        <name>heme c</name>
        <dbReference type="ChEBI" id="CHEBI:61717"/>
        <label>1</label>
    </ligand>
</feature>
<dbReference type="OrthoDB" id="9811281at2"/>
<feature type="binding site" description="axial binding residue" evidence="20">
    <location>
        <position position="267"/>
    </location>
    <ligand>
        <name>heme c</name>
        <dbReference type="ChEBI" id="CHEBI:61717"/>
        <label>1</label>
    </ligand>
    <ligandPart>
        <name>Fe</name>
        <dbReference type="ChEBI" id="CHEBI:18248"/>
    </ligandPart>
</feature>
<evidence type="ECO:0000256" key="1">
    <source>
        <dbReference type="ARBA" id="ARBA00004533"/>
    </source>
</evidence>
<keyword evidence="14 22" id="KW-1133">Transmembrane helix</keyword>
<organism evidence="24 25">
    <name type="scientific">Pelagibaculum spongiae</name>
    <dbReference type="NCBI Taxonomy" id="2080658"/>
    <lineage>
        <taxon>Bacteria</taxon>
        <taxon>Pseudomonadati</taxon>
        <taxon>Pseudomonadota</taxon>
        <taxon>Gammaproteobacteria</taxon>
        <taxon>Oceanospirillales</taxon>
        <taxon>Pelagibaculum</taxon>
    </lineage>
</organism>
<gene>
    <name evidence="24" type="primary">ccoP</name>
    <name evidence="24" type="ORF">DC094_06890</name>
</gene>
<feature type="transmembrane region" description="Helical" evidence="22">
    <location>
        <begin position="35"/>
        <end position="54"/>
    </location>
</feature>
<sequence length="292" mass="31637">MSQQGNKIDVTEVPDTGHSWDDGAIRELINSPPTWWIICFHASWIFAVAYFIIYPAVPLPGGAKAVTEWSSIKEYRASLAELEEIRGPWEAKLEGKTAEEILANPELKEYTLASARVIFGDNCAACHGKGGAGGPNFPVLADDDWLYGADVAAIEHSLTYGRQGVMTAHEAIMTEQEITLLANYVVDLSEGKANAEGANLFQEKACFACHGMNGKGIAALGSANLTDAIWRFQPGDGDNYREQLVESAKYTIKYGVNTGEGSRNAVMPAFGEKLTEKEIRKLAVYVKSLGGA</sequence>
<evidence type="ECO:0000256" key="22">
    <source>
        <dbReference type="SAM" id="Phobius"/>
    </source>
</evidence>
<proteinExistence type="inferred from homology"/>
<keyword evidence="7 19" id="KW-0349">Heme</keyword>
<dbReference type="UniPathway" id="UPA00705"/>
<dbReference type="PRINTS" id="PR00605">
    <property type="entry name" value="CYTCHROMECIC"/>
</dbReference>
<dbReference type="Gene3D" id="1.10.760.10">
    <property type="entry name" value="Cytochrome c-like domain"/>
    <property type="match status" value="2"/>
</dbReference>
<evidence type="ECO:0000256" key="18">
    <source>
        <dbReference type="ARBA" id="ARBA00023136"/>
    </source>
</evidence>
<protein>
    <recommendedName>
        <fullName evidence="19">Cbb3-type cytochrome c oxidase subunit</fullName>
    </recommendedName>
</protein>
<feature type="binding site" description="covalent" evidence="21">
    <location>
        <position position="209"/>
    </location>
    <ligand>
        <name>heme c</name>
        <dbReference type="ChEBI" id="CHEBI:61717"/>
        <label>2</label>
    </ligand>
</feature>
<keyword evidence="6 19" id="KW-0997">Cell inner membrane</keyword>
<feature type="binding site" description="covalent" evidence="21">
    <location>
        <position position="206"/>
    </location>
    <ligand>
        <name>heme c</name>
        <dbReference type="ChEBI" id="CHEBI:61717"/>
        <label>2</label>
    </ligand>
</feature>
<dbReference type="Gene3D" id="6.10.280.130">
    <property type="match status" value="1"/>
</dbReference>